<dbReference type="Proteomes" id="UP000006643">
    <property type="component" value="Unassembled WGS sequence"/>
</dbReference>
<evidence type="ECO:0000313" key="1">
    <source>
        <dbReference type="EMBL" id="EEY55237.1"/>
    </source>
</evidence>
<dbReference type="AlphaFoldDB" id="D0NBT2"/>
<dbReference type="RefSeq" id="XP_002903461.1">
    <property type="nucleotide sequence ID" value="XM_002903415.1"/>
</dbReference>
<sequence length="33" mass="3033">MSAGTSAALGGTAGFVGGYALGGGHLSDATIQH</sequence>
<dbReference type="HOGENOM" id="CLU_3385826_0_0_1"/>
<dbReference type="EMBL" id="DS028131">
    <property type="protein sequence ID" value="EEY55237.1"/>
    <property type="molecule type" value="Genomic_DNA"/>
</dbReference>
<dbReference type="GeneID" id="9470488"/>
<organism evidence="1 2">
    <name type="scientific">Phytophthora infestans (strain T30-4)</name>
    <name type="common">Potato late blight agent</name>
    <dbReference type="NCBI Taxonomy" id="403677"/>
    <lineage>
        <taxon>Eukaryota</taxon>
        <taxon>Sar</taxon>
        <taxon>Stramenopiles</taxon>
        <taxon>Oomycota</taxon>
        <taxon>Peronosporomycetes</taxon>
        <taxon>Peronosporales</taxon>
        <taxon>Peronosporaceae</taxon>
        <taxon>Phytophthora</taxon>
    </lineage>
</organism>
<proteinExistence type="predicted"/>
<dbReference type="VEuPathDB" id="FungiDB:PITG_09141"/>
<dbReference type="InParanoid" id="D0NBT2"/>
<name>D0NBT2_PHYIT</name>
<dbReference type="KEGG" id="pif:PITG_09141"/>
<gene>
    <name evidence="1" type="ORF">PITG_09141</name>
</gene>
<keyword evidence="2" id="KW-1185">Reference proteome</keyword>
<protein>
    <submittedName>
        <fullName evidence="1">Uncharacterized protein</fullName>
    </submittedName>
</protein>
<accession>D0NBT2</accession>
<evidence type="ECO:0000313" key="2">
    <source>
        <dbReference type="Proteomes" id="UP000006643"/>
    </source>
</evidence>
<reference evidence="2" key="1">
    <citation type="journal article" date="2009" name="Nature">
        <title>Genome sequence and analysis of the Irish potato famine pathogen Phytophthora infestans.</title>
        <authorList>
            <consortium name="The Broad Institute Genome Sequencing Platform"/>
            <person name="Haas B.J."/>
            <person name="Kamoun S."/>
            <person name="Zody M.C."/>
            <person name="Jiang R.H."/>
            <person name="Handsaker R.E."/>
            <person name="Cano L.M."/>
            <person name="Grabherr M."/>
            <person name="Kodira C.D."/>
            <person name="Raffaele S."/>
            <person name="Torto-Alalibo T."/>
            <person name="Bozkurt T.O."/>
            <person name="Ah-Fong A.M."/>
            <person name="Alvarado L."/>
            <person name="Anderson V.L."/>
            <person name="Armstrong M.R."/>
            <person name="Avrova A."/>
            <person name="Baxter L."/>
            <person name="Beynon J."/>
            <person name="Boevink P.C."/>
            <person name="Bollmann S.R."/>
            <person name="Bos J.I."/>
            <person name="Bulone V."/>
            <person name="Cai G."/>
            <person name="Cakir C."/>
            <person name="Carrington J.C."/>
            <person name="Chawner M."/>
            <person name="Conti L."/>
            <person name="Costanzo S."/>
            <person name="Ewan R."/>
            <person name="Fahlgren N."/>
            <person name="Fischbach M.A."/>
            <person name="Fugelstad J."/>
            <person name="Gilroy E.M."/>
            <person name="Gnerre S."/>
            <person name="Green P.J."/>
            <person name="Grenville-Briggs L.J."/>
            <person name="Griffith J."/>
            <person name="Grunwald N.J."/>
            <person name="Horn K."/>
            <person name="Horner N.R."/>
            <person name="Hu C.H."/>
            <person name="Huitema E."/>
            <person name="Jeong D.H."/>
            <person name="Jones A.M."/>
            <person name="Jones J.D."/>
            <person name="Jones R.W."/>
            <person name="Karlsson E.K."/>
            <person name="Kunjeti S.G."/>
            <person name="Lamour K."/>
            <person name="Liu Z."/>
            <person name="Ma L."/>
            <person name="Maclean D."/>
            <person name="Chibucos M.C."/>
            <person name="McDonald H."/>
            <person name="McWalters J."/>
            <person name="Meijer H.J."/>
            <person name="Morgan W."/>
            <person name="Morris P.F."/>
            <person name="Munro C.A."/>
            <person name="O'Neill K."/>
            <person name="Ospina-Giraldo M."/>
            <person name="Pinzon A."/>
            <person name="Pritchard L."/>
            <person name="Ramsahoye B."/>
            <person name="Ren Q."/>
            <person name="Restrepo S."/>
            <person name="Roy S."/>
            <person name="Sadanandom A."/>
            <person name="Savidor A."/>
            <person name="Schornack S."/>
            <person name="Schwartz D.C."/>
            <person name="Schumann U.D."/>
            <person name="Schwessinger B."/>
            <person name="Seyer L."/>
            <person name="Sharpe T."/>
            <person name="Silvar C."/>
            <person name="Song J."/>
            <person name="Studholme D.J."/>
            <person name="Sykes S."/>
            <person name="Thines M."/>
            <person name="van de Vondervoort P.J."/>
            <person name="Phuntumart V."/>
            <person name="Wawra S."/>
            <person name="Weide R."/>
            <person name="Win J."/>
            <person name="Young C."/>
            <person name="Zhou S."/>
            <person name="Fry W."/>
            <person name="Meyers B.C."/>
            <person name="van West P."/>
            <person name="Ristaino J."/>
            <person name="Govers F."/>
            <person name="Birch P.R."/>
            <person name="Whisson S.C."/>
            <person name="Judelson H.S."/>
            <person name="Nusbaum C."/>
        </authorList>
    </citation>
    <scope>NUCLEOTIDE SEQUENCE [LARGE SCALE GENOMIC DNA]</scope>
    <source>
        <strain evidence="2">T30-4</strain>
    </source>
</reference>